<dbReference type="GeneID" id="98290753"/>
<sequence length="93" mass="11289">MASMWDIGKSSKEKLADSWEDEGVLEEKVEKHRDKFEDEFKNNMNKEVPTHPYKIYRNIVENKELDDEERIALEQMKDEFSEEWQRLKQTHSN</sequence>
<dbReference type="Proteomes" id="UP001218034">
    <property type="component" value="Chromosome"/>
</dbReference>
<dbReference type="EMBL" id="CP104395">
    <property type="protein sequence ID" value="WEL19714.1"/>
    <property type="molecule type" value="Genomic_DNA"/>
</dbReference>
<dbReference type="RefSeq" id="WP_347721546.1">
    <property type="nucleotide sequence ID" value="NZ_CP104395.1"/>
</dbReference>
<proteinExistence type="predicted"/>
<accession>A0ABY8CES3</accession>
<name>A0ABY8CES3_9ARCH</name>
<evidence type="ECO:0000313" key="2">
    <source>
        <dbReference type="EMBL" id="WEL19714.1"/>
    </source>
</evidence>
<feature type="region of interest" description="Disordered" evidence="1">
    <location>
        <begin position="1"/>
        <end position="20"/>
    </location>
</feature>
<organism evidence="2 3">
    <name type="scientific">Candidatus Nanohalococcus occultus</name>
    <dbReference type="NCBI Taxonomy" id="2978047"/>
    <lineage>
        <taxon>Archaea</taxon>
        <taxon>Candidatus Nanohalarchaeota</taxon>
        <taxon>Candidatus Nanohalarchaeota incertae sedis</taxon>
        <taxon>Candidatus Nanohalococcus</taxon>
    </lineage>
</organism>
<reference evidence="2 3" key="1">
    <citation type="submission" date="2022-09" db="EMBL/GenBank/DDBJ databases">
        <title>Xylan utilization by haloarchaea-nanohaloarchaea associations.</title>
        <authorList>
            <person name="Yakimov M."/>
        </authorList>
    </citation>
    <scope>NUCLEOTIDE SEQUENCE [LARGE SCALE GENOMIC DNA]</scope>
    <source>
        <strain evidence="2 3">SVXNc</strain>
    </source>
</reference>
<evidence type="ECO:0000313" key="3">
    <source>
        <dbReference type="Proteomes" id="UP001218034"/>
    </source>
</evidence>
<evidence type="ECO:0000256" key="1">
    <source>
        <dbReference type="SAM" id="MobiDB-lite"/>
    </source>
</evidence>
<gene>
    <name evidence="2" type="ORF">SVXNc_0700</name>
</gene>
<protein>
    <submittedName>
        <fullName evidence="2">Uncharacterized protein</fullName>
    </submittedName>
</protein>
<keyword evidence="3" id="KW-1185">Reference proteome</keyword>